<dbReference type="RefSeq" id="WP_004243459.1">
    <property type="nucleotide sequence ID" value="NZ_ABFDCH020000015.1"/>
</dbReference>
<keyword evidence="5 6" id="KW-0472">Membrane</keyword>
<evidence type="ECO:0000256" key="4">
    <source>
        <dbReference type="ARBA" id="ARBA00022989"/>
    </source>
</evidence>
<keyword evidence="2" id="KW-0997">Cell inner membrane</keyword>
<dbReference type="InterPro" id="IPR020907">
    <property type="entry name" value="MgrB"/>
</dbReference>
<dbReference type="Proteomes" id="UP000195540">
    <property type="component" value="Chromosome"/>
</dbReference>
<evidence type="ECO:0000256" key="5">
    <source>
        <dbReference type="ARBA" id="ARBA00023136"/>
    </source>
</evidence>
<keyword evidence="4 6" id="KW-1133">Transmembrane helix</keyword>
<dbReference type="Pfam" id="PF13998">
    <property type="entry name" value="MgrB"/>
    <property type="match status" value="1"/>
</dbReference>
<dbReference type="KEGG" id="pvl:AOB99_09940"/>
<dbReference type="AlphaFoldDB" id="A0AAJ0YC05"/>
<protein>
    <submittedName>
        <fullName evidence="8">PhoP/PhoQ regulator MgrB</fullName>
    </submittedName>
</protein>
<reference evidence="7 9" key="1">
    <citation type="submission" date="2017-05" db="EMBL/GenBank/DDBJ databases">
        <title>Whole genome sequencing of Proteus mirabilis AR_0155.</title>
        <authorList>
            <person name="Conlan S."/>
            <person name="Thomas P.J."/>
            <person name="Mullikin J."/>
            <person name="Frank K.M."/>
            <person name="Segre J.A."/>
        </authorList>
    </citation>
    <scope>NUCLEOTIDE SEQUENCE [LARGE SCALE GENOMIC DNA]</scope>
    <source>
        <strain evidence="7 9">AR_0155</strain>
    </source>
</reference>
<organism evidence="8 10">
    <name type="scientific">Proteus mirabilis</name>
    <dbReference type="NCBI Taxonomy" id="584"/>
    <lineage>
        <taxon>Bacteria</taxon>
        <taxon>Pseudomonadati</taxon>
        <taxon>Pseudomonadota</taxon>
        <taxon>Gammaproteobacteria</taxon>
        <taxon>Enterobacterales</taxon>
        <taxon>Morganellaceae</taxon>
        <taxon>Proteus</taxon>
    </lineage>
</organism>
<name>A0AAJ0YC05_PROMI</name>
<evidence type="ECO:0000313" key="7">
    <source>
        <dbReference type="EMBL" id="ARX34458.1"/>
    </source>
</evidence>
<dbReference type="EMBL" id="ABKSPD020000007">
    <property type="protein sequence ID" value="EKW9776437.1"/>
    <property type="molecule type" value="Genomic_DNA"/>
</dbReference>
<keyword evidence="3 6" id="KW-0812">Transmembrane</keyword>
<evidence type="ECO:0000313" key="8">
    <source>
        <dbReference type="EMBL" id="EKW9776437.1"/>
    </source>
</evidence>
<evidence type="ECO:0000256" key="3">
    <source>
        <dbReference type="ARBA" id="ARBA00022692"/>
    </source>
</evidence>
<dbReference type="Proteomes" id="UP001171165">
    <property type="component" value="Unassembled WGS sequence"/>
</dbReference>
<evidence type="ECO:0000256" key="6">
    <source>
        <dbReference type="SAM" id="Phobius"/>
    </source>
</evidence>
<evidence type="ECO:0000256" key="2">
    <source>
        <dbReference type="ARBA" id="ARBA00022519"/>
    </source>
</evidence>
<gene>
    <name evidence="8" type="primary">mgrB</name>
    <name evidence="7" type="ORF">AM402_10000</name>
    <name evidence="8" type="ORF">PW210_002264</name>
</gene>
<dbReference type="GeneID" id="91565173"/>
<evidence type="ECO:0000313" key="10">
    <source>
        <dbReference type="Proteomes" id="UP001171165"/>
    </source>
</evidence>
<evidence type="ECO:0000256" key="1">
    <source>
        <dbReference type="ARBA" id="ARBA00022475"/>
    </source>
</evidence>
<reference evidence="8" key="2">
    <citation type="submission" date="2023-06" db="EMBL/GenBank/DDBJ databases">
        <authorList>
            <consortium name="Clinical and Environmental Microbiology Branch: Whole genome sequencing antimicrobial resistance pathogens in the healthcare setting"/>
        </authorList>
    </citation>
    <scope>NUCLEOTIDE SEQUENCE</scope>
    <source>
        <strain evidence="8">Microbial</strain>
    </source>
</reference>
<dbReference type="EMBL" id="CP021694">
    <property type="protein sequence ID" value="ARX34458.1"/>
    <property type="molecule type" value="Genomic_DNA"/>
</dbReference>
<sequence>MKTMLNLILEITYCEFYNNSDRRCYRIKANAYFVISTINKMYLKDFNLNAKKIIISLIIILAISLGLYLVALDNFCDQGEDFQQGICRFTILFPSKQP</sequence>
<feature type="transmembrane region" description="Helical" evidence="6">
    <location>
        <begin position="53"/>
        <end position="71"/>
    </location>
</feature>
<accession>A0AAJ0YC05</accession>
<proteinExistence type="predicted"/>
<evidence type="ECO:0000313" key="9">
    <source>
        <dbReference type="Proteomes" id="UP000195540"/>
    </source>
</evidence>
<keyword evidence="1" id="KW-1003">Cell membrane</keyword>